<evidence type="ECO:0000256" key="1">
    <source>
        <dbReference type="SAM" id="Phobius"/>
    </source>
</evidence>
<keyword evidence="3" id="KW-1185">Reference proteome</keyword>
<dbReference type="Proteomes" id="UP001164929">
    <property type="component" value="Chromosome 13"/>
</dbReference>
<comment type="caution">
    <text evidence="2">The sequence shown here is derived from an EMBL/GenBank/DDBJ whole genome shotgun (WGS) entry which is preliminary data.</text>
</comment>
<organism evidence="2 3">
    <name type="scientific">Populus alba x Populus x berolinensis</name>
    <dbReference type="NCBI Taxonomy" id="444605"/>
    <lineage>
        <taxon>Eukaryota</taxon>
        <taxon>Viridiplantae</taxon>
        <taxon>Streptophyta</taxon>
        <taxon>Embryophyta</taxon>
        <taxon>Tracheophyta</taxon>
        <taxon>Spermatophyta</taxon>
        <taxon>Magnoliopsida</taxon>
        <taxon>eudicotyledons</taxon>
        <taxon>Gunneridae</taxon>
        <taxon>Pentapetalae</taxon>
        <taxon>rosids</taxon>
        <taxon>fabids</taxon>
        <taxon>Malpighiales</taxon>
        <taxon>Salicaceae</taxon>
        <taxon>Saliceae</taxon>
        <taxon>Populus</taxon>
    </lineage>
</organism>
<evidence type="ECO:0000313" key="2">
    <source>
        <dbReference type="EMBL" id="KAJ6976083.1"/>
    </source>
</evidence>
<gene>
    <name evidence="2" type="ORF">NC653_031802</name>
</gene>
<keyword evidence="1" id="KW-0812">Transmembrane</keyword>
<dbReference type="EMBL" id="JAQIZT010000013">
    <property type="protein sequence ID" value="KAJ6976083.1"/>
    <property type="molecule type" value="Genomic_DNA"/>
</dbReference>
<protein>
    <submittedName>
        <fullName evidence="2">Uncharacterized protein</fullName>
    </submittedName>
</protein>
<dbReference type="AlphaFoldDB" id="A0AAD6LZC6"/>
<accession>A0AAD6LZC6</accession>
<evidence type="ECO:0000313" key="3">
    <source>
        <dbReference type="Proteomes" id="UP001164929"/>
    </source>
</evidence>
<sequence length="69" mass="7576">MVKIQVETTRLRNSATPVLVLLWRDCTIAAHGLKTSVGVALGYNKEDEAAALLKIMLLVLWFLATGVHD</sequence>
<proteinExistence type="predicted"/>
<keyword evidence="1" id="KW-0472">Membrane</keyword>
<reference evidence="2" key="1">
    <citation type="journal article" date="2023" name="Mol. Ecol. Resour.">
        <title>Chromosome-level genome assembly of a triploid poplar Populus alba 'Berolinensis'.</title>
        <authorList>
            <person name="Chen S."/>
            <person name="Yu Y."/>
            <person name="Wang X."/>
            <person name="Wang S."/>
            <person name="Zhang T."/>
            <person name="Zhou Y."/>
            <person name="He R."/>
            <person name="Meng N."/>
            <person name="Wang Y."/>
            <person name="Liu W."/>
            <person name="Liu Z."/>
            <person name="Liu J."/>
            <person name="Guo Q."/>
            <person name="Huang H."/>
            <person name="Sederoff R.R."/>
            <person name="Wang G."/>
            <person name="Qu G."/>
            <person name="Chen S."/>
        </authorList>
    </citation>
    <scope>NUCLEOTIDE SEQUENCE</scope>
    <source>
        <strain evidence="2">SC-2020</strain>
    </source>
</reference>
<keyword evidence="1" id="KW-1133">Transmembrane helix</keyword>
<name>A0AAD6LZC6_9ROSI</name>
<feature type="transmembrane region" description="Helical" evidence="1">
    <location>
        <begin position="49"/>
        <end position="67"/>
    </location>
</feature>